<feature type="transmembrane region" description="Helical" evidence="6">
    <location>
        <begin position="378"/>
        <end position="395"/>
    </location>
</feature>
<feature type="transmembrane region" description="Helical" evidence="6">
    <location>
        <begin position="463"/>
        <end position="482"/>
    </location>
</feature>
<accession>A0A7V5U196</accession>
<dbReference type="AlphaFoldDB" id="A0A7V5U196"/>
<keyword evidence="4 6" id="KW-1133">Transmembrane helix</keyword>
<feature type="transmembrane region" description="Helical" evidence="6">
    <location>
        <begin position="194"/>
        <end position="214"/>
    </location>
</feature>
<evidence type="ECO:0000256" key="2">
    <source>
        <dbReference type="ARBA" id="ARBA00022475"/>
    </source>
</evidence>
<dbReference type="PANTHER" id="PTHR30250">
    <property type="entry name" value="PST FAMILY PREDICTED COLANIC ACID TRANSPORTER"/>
    <property type="match status" value="1"/>
</dbReference>
<keyword evidence="3 6" id="KW-0812">Transmembrane</keyword>
<feature type="transmembrane region" description="Helical" evidence="6">
    <location>
        <begin position="53"/>
        <end position="71"/>
    </location>
</feature>
<reference evidence="7" key="1">
    <citation type="journal article" date="2020" name="mSystems">
        <title>Genome- and Community-Level Interaction Insights into Carbon Utilization and Element Cycling Functions of Hydrothermarchaeota in Hydrothermal Sediment.</title>
        <authorList>
            <person name="Zhou Z."/>
            <person name="Liu Y."/>
            <person name="Xu W."/>
            <person name="Pan J."/>
            <person name="Luo Z.H."/>
            <person name="Li M."/>
        </authorList>
    </citation>
    <scope>NUCLEOTIDE SEQUENCE [LARGE SCALE GENOMIC DNA]</scope>
    <source>
        <strain evidence="7">HyVt-538</strain>
    </source>
</reference>
<feature type="transmembrane region" description="Helical" evidence="6">
    <location>
        <begin position="401"/>
        <end position="426"/>
    </location>
</feature>
<dbReference type="InterPro" id="IPR002797">
    <property type="entry name" value="Polysacc_synth"/>
</dbReference>
<evidence type="ECO:0000256" key="4">
    <source>
        <dbReference type="ARBA" id="ARBA00022989"/>
    </source>
</evidence>
<feature type="transmembrane region" description="Helical" evidence="6">
    <location>
        <begin position="438"/>
        <end position="457"/>
    </location>
</feature>
<evidence type="ECO:0000256" key="5">
    <source>
        <dbReference type="ARBA" id="ARBA00023136"/>
    </source>
</evidence>
<feature type="transmembrane region" description="Helical" evidence="6">
    <location>
        <begin position="311"/>
        <end position="330"/>
    </location>
</feature>
<feature type="transmembrane region" description="Helical" evidence="6">
    <location>
        <begin position="92"/>
        <end position="115"/>
    </location>
</feature>
<feature type="transmembrane region" description="Helical" evidence="6">
    <location>
        <begin position="21"/>
        <end position="41"/>
    </location>
</feature>
<feature type="transmembrane region" description="Helical" evidence="6">
    <location>
        <begin position="135"/>
        <end position="155"/>
    </location>
</feature>
<keyword evidence="2" id="KW-1003">Cell membrane</keyword>
<proteinExistence type="predicted"/>
<dbReference type="InterPro" id="IPR050833">
    <property type="entry name" value="Poly_Biosynth_Transport"/>
</dbReference>
<protein>
    <submittedName>
        <fullName evidence="7">Polysaccharide biosynthesis protein</fullName>
    </submittedName>
</protein>
<dbReference type="EMBL" id="DROP01000220">
    <property type="protein sequence ID" value="HHI88951.1"/>
    <property type="molecule type" value="Genomic_DNA"/>
</dbReference>
<evidence type="ECO:0000256" key="6">
    <source>
        <dbReference type="SAM" id="Phobius"/>
    </source>
</evidence>
<gene>
    <name evidence="7" type="ORF">ENK01_03270</name>
</gene>
<feature type="transmembrane region" description="Helical" evidence="6">
    <location>
        <begin position="336"/>
        <end position="357"/>
    </location>
</feature>
<keyword evidence="5 6" id="KW-0472">Membrane</keyword>
<dbReference type="Proteomes" id="UP000885806">
    <property type="component" value="Unassembled WGS sequence"/>
</dbReference>
<organism evidence="7">
    <name type="scientific">Hellea balneolensis</name>
    <dbReference type="NCBI Taxonomy" id="287478"/>
    <lineage>
        <taxon>Bacteria</taxon>
        <taxon>Pseudomonadati</taxon>
        <taxon>Pseudomonadota</taxon>
        <taxon>Alphaproteobacteria</taxon>
        <taxon>Maricaulales</taxon>
        <taxon>Robiginitomaculaceae</taxon>
        <taxon>Hellea</taxon>
    </lineage>
</organism>
<evidence type="ECO:0000313" key="7">
    <source>
        <dbReference type="EMBL" id="HHI88951.1"/>
    </source>
</evidence>
<dbReference type="Pfam" id="PF01943">
    <property type="entry name" value="Polysacc_synt"/>
    <property type="match status" value="1"/>
</dbReference>
<sequence length="505" mass="54973">MVLAKTHAQERNRKDIAKGAGANLAGFVLRLGARVPFLFVAGRLYGAESFGRYVFAVTYVETLAFVCIFGFKSSIFKFLSPAISGGKHRLSADIFLHALLFCLMLAGFAVGLSYAGAGVLPHIFPADMADFAVKMSPAILLYTGAELFLSFTRGFRKMRYEVMVRSFVEPYSLLVLALLFYVVGWHYYGLLVAYLIMSVLSFAIAALAALRLLAPGLSGFRFSPSLLKKLIYHSAPTALHDILNFSLQRLDVYLLSALADARSVGIYGMALQIATSVKKIRQSFDPILNPVMASTYNAHGAKAAAREMARVSSWIALIQCLVISVLFVYGDALMSAFGPAFVSGGLVLFLIVLADLINGTVGISELLLILRKPGLNPVIGTVMFVFHLVLSFILIGRFGAIGAALSVLVTFSLMSLTRLLSVRLLCEIYPLEVQIIRPILAGSLTALGLYAFADMIGPDHVSAHIAGIFVAVIFYGGLIYGFSSPDERLAFRHMAKRRVYGKREK</sequence>
<comment type="caution">
    <text evidence="7">The sequence shown here is derived from an EMBL/GenBank/DDBJ whole genome shotgun (WGS) entry which is preliminary data.</text>
</comment>
<evidence type="ECO:0000256" key="1">
    <source>
        <dbReference type="ARBA" id="ARBA00004651"/>
    </source>
</evidence>
<name>A0A7V5U196_9PROT</name>
<comment type="subcellular location">
    <subcellularLocation>
        <location evidence="1">Cell membrane</location>
        <topology evidence="1">Multi-pass membrane protein</topology>
    </subcellularLocation>
</comment>
<dbReference type="GO" id="GO:0005886">
    <property type="term" value="C:plasma membrane"/>
    <property type="evidence" value="ECO:0007669"/>
    <property type="project" value="UniProtKB-SubCell"/>
</dbReference>
<dbReference type="PANTHER" id="PTHR30250:SF11">
    <property type="entry name" value="O-ANTIGEN TRANSPORTER-RELATED"/>
    <property type="match status" value="1"/>
</dbReference>
<evidence type="ECO:0000256" key="3">
    <source>
        <dbReference type="ARBA" id="ARBA00022692"/>
    </source>
</evidence>
<feature type="transmembrane region" description="Helical" evidence="6">
    <location>
        <begin position="167"/>
        <end position="188"/>
    </location>
</feature>